<evidence type="ECO:0000313" key="2">
    <source>
        <dbReference type="EMBL" id="SVD37054.1"/>
    </source>
</evidence>
<proteinExistence type="predicted"/>
<gene>
    <name evidence="2" type="ORF">METZ01_LOCUS389908</name>
</gene>
<protein>
    <submittedName>
        <fullName evidence="2">Uncharacterized protein</fullName>
    </submittedName>
</protein>
<dbReference type="EMBL" id="UINC01146368">
    <property type="protein sequence ID" value="SVD37054.1"/>
    <property type="molecule type" value="Genomic_DNA"/>
</dbReference>
<name>A0A382US37_9ZZZZ</name>
<reference evidence="2" key="1">
    <citation type="submission" date="2018-05" db="EMBL/GenBank/DDBJ databases">
        <authorList>
            <person name="Lanie J.A."/>
            <person name="Ng W.-L."/>
            <person name="Kazmierczak K.M."/>
            <person name="Andrzejewski T.M."/>
            <person name="Davidsen T.M."/>
            <person name="Wayne K.J."/>
            <person name="Tettelin H."/>
            <person name="Glass J.I."/>
            <person name="Rusch D."/>
            <person name="Podicherti R."/>
            <person name="Tsui H.-C.T."/>
            <person name="Winkler M.E."/>
        </authorList>
    </citation>
    <scope>NUCLEOTIDE SEQUENCE</scope>
</reference>
<evidence type="ECO:0000256" key="1">
    <source>
        <dbReference type="SAM" id="MobiDB-lite"/>
    </source>
</evidence>
<feature type="non-terminal residue" evidence="2">
    <location>
        <position position="144"/>
    </location>
</feature>
<sequence length="144" mass="16187">MHEFAQLHNLSGVSAHQMLVERLRQGRHIVTSRIGGFSPTDGCITVDMDLHQNVSRDVSVESRCFDLDHFDLLNLHVLISFVGFLVANRRQFTCRLASSPPHRESQPSPGNNGRRWPLGDPLISGEGLGQRHRRRGCVPCSRLL</sequence>
<feature type="region of interest" description="Disordered" evidence="1">
    <location>
        <begin position="97"/>
        <end position="133"/>
    </location>
</feature>
<accession>A0A382US37</accession>
<organism evidence="2">
    <name type="scientific">marine metagenome</name>
    <dbReference type="NCBI Taxonomy" id="408172"/>
    <lineage>
        <taxon>unclassified sequences</taxon>
        <taxon>metagenomes</taxon>
        <taxon>ecological metagenomes</taxon>
    </lineage>
</organism>
<dbReference type="AlphaFoldDB" id="A0A382US37"/>